<dbReference type="GO" id="GO:0005886">
    <property type="term" value="C:plasma membrane"/>
    <property type="evidence" value="ECO:0007669"/>
    <property type="project" value="UniProtKB-SubCell"/>
</dbReference>
<sequence length="134" mass="14309">MDARTPNKSPFHRTPAFPVLMLQLIVTLAVALVLWGFQGWIAGYSGLLGGLVALIPNGYFAFRVYRYSGARSARAIVGEFYSGEAGKLILTAVLFIAVWLGVKPLEVAAVFGGYLAVLVVGASALLIVKGFPKH</sequence>
<dbReference type="Pfam" id="PF03899">
    <property type="entry name" value="ATP-synt_I"/>
    <property type="match status" value="1"/>
</dbReference>
<evidence type="ECO:0000313" key="8">
    <source>
        <dbReference type="EMBL" id="SFL93819.1"/>
    </source>
</evidence>
<dbReference type="NCBIfam" id="NF004414">
    <property type="entry name" value="PRK05760.1"/>
    <property type="match status" value="1"/>
</dbReference>
<feature type="transmembrane region" description="Helical" evidence="6">
    <location>
        <begin position="16"/>
        <end position="35"/>
    </location>
</feature>
<dbReference type="EMBL" id="FOUA01000002">
    <property type="protein sequence ID" value="SFL93819.1"/>
    <property type="molecule type" value="Genomic_DNA"/>
</dbReference>
<feature type="transmembrane region" description="Helical" evidence="6">
    <location>
        <begin position="108"/>
        <end position="128"/>
    </location>
</feature>
<keyword evidence="4 6" id="KW-1133">Transmembrane helix</keyword>
<evidence type="ECO:0000313" key="10">
    <source>
        <dbReference type="Proteomes" id="UP000186599"/>
    </source>
</evidence>
<evidence type="ECO:0000256" key="6">
    <source>
        <dbReference type="SAM" id="Phobius"/>
    </source>
</evidence>
<dbReference type="RefSeq" id="WP_036991615.1">
    <property type="nucleotide sequence ID" value="NZ_FOGN01000002.1"/>
</dbReference>
<keyword evidence="10" id="KW-1185">Reference proteome</keyword>
<gene>
    <name evidence="9" type="ORF">FA869_01270</name>
    <name evidence="8" type="ORF">SAMN04487855_1680</name>
    <name evidence="7" type="ORF">SAMN05216589_1633</name>
</gene>
<evidence type="ECO:0000256" key="3">
    <source>
        <dbReference type="ARBA" id="ARBA00022692"/>
    </source>
</evidence>
<dbReference type="Proteomes" id="UP000305198">
    <property type="component" value="Unassembled WGS sequence"/>
</dbReference>
<dbReference type="EMBL" id="FOGN01000002">
    <property type="protein sequence ID" value="SER87028.1"/>
    <property type="molecule type" value="Genomic_DNA"/>
</dbReference>
<feature type="transmembrane region" description="Helical" evidence="6">
    <location>
        <begin position="85"/>
        <end position="102"/>
    </location>
</feature>
<accession>A0A031MDH4</accession>
<evidence type="ECO:0000313" key="11">
    <source>
        <dbReference type="Proteomes" id="UP000186904"/>
    </source>
</evidence>
<comment type="subcellular location">
    <subcellularLocation>
        <location evidence="1">Cell membrane</location>
        <topology evidence="1">Multi-pass membrane protein</topology>
    </subcellularLocation>
</comment>
<keyword evidence="5 6" id="KW-0472">Membrane</keyword>
<evidence type="ECO:0000313" key="9">
    <source>
        <dbReference type="EMBL" id="TKA92848.1"/>
    </source>
</evidence>
<feature type="transmembrane region" description="Helical" evidence="6">
    <location>
        <begin position="41"/>
        <end position="65"/>
    </location>
</feature>
<reference evidence="10 11" key="1">
    <citation type="submission" date="2016-10" db="EMBL/GenBank/DDBJ databases">
        <authorList>
            <person name="de Groot N.N."/>
        </authorList>
    </citation>
    <scope>NUCLEOTIDE SEQUENCE [LARGE SCALE GENOMIC DNA]</scope>
    <source>
        <strain evidence="8 10">CGMCC 1.9095</strain>
        <strain evidence="7 11">DSM 22558</strain>
    </source>
</reference>
<dbReference type="OrthoDB" id="5702716at2"/>
<protein>
    <submittedName>
        <fullName evidence="7">ATP synthase protein I</fullName>
    </submittedName>
    <submittedName>
        <fullName evidence="9">F0F1 ATP synthase subunit I</fullName>
    </submittedName>
</protein>
<keyword evidence="3 6" id="KW-0812">Transmembrane</keyword>
<dbReference type="EMBL" id="SWAV01000001">
    <property type="protein sequence ID" value="TKA92848.1"/>
    <property type="molecule type" value="Genomic_DNA"/>
</dbReference>
<evidence type="ECO:0000256" key="2">
    <source>
        <dbReference type="ARBA" id="ARBA00022475"/>
    </source>
</evidence>
<reference evidence="9 12" key="2">
    <citation type="submission" date="2019-04" db="EMBL/GenBank/DDBJ databases">
        <title>Crypto-aerobic microbial life in anoxic (sulfidic) marine sediments.</title>
        <authorList>
            <person name="Bhattacharya S."/>
            <person name="Roy C."/>
            <person name="Mondal N."/>
            <person name="Sarkar J."/>
            <person name="Mandal S."/>
            <person name="Rameez M.J."/>
            <person name="Ghosh W."/>
        </authorList>
    </citation>
    <scope>NUCLEOTIDE SEQUENCE [LARGE SCALE GENOMIC DNA]</scope>
    <source>
        <strain evidence="9 12">SBBB</strain>
    </source>
</reference>
<dbReference type="Proteomes" id="UP000186904">
    <property type="component" value="Unassembled WGS sequence"/>
</dbReference>
<evidence type="ECO:0000256" key="4">
    <source>
        <dbReference type="ARBA" id="ARBA00022989"/>
    </source>
</evidence>
<name>A0A031MDH4_9GAMM</name>
<dbReference type="Proteomes" id="UP000186599">
    <property type="component" value="Unassembled WGS sequence"/>
</dbReference>
<evidence type="ECO:0000313" key="7">
    <source>
        <dbReference type="EMBL" id="SER87028.1"/>
    </source>
</evidence>
<organism evidence="9 12">
    <name type="scientific">Halopseudomonas bauzanensis</name>
    <dbReference type="NCBI Taxonomy" id="653930"/>
    <lineage>
        <taxon>Bacteria</taxon>
        <taxon>Pseudomonadati</taxon>
        <taxon>Pseudomonadota</taxon>
        <taxon>Gammaproteobacteria</taxon>
        <taxon>Pseudomonadales</taxon>
        <taxon>Pseudomonadaceae</taxon>
        <taxon>Halopseudomonas</taxon>
    </lineage>
</organism>
<keyword evidence="2" id="KW-1003">Cell membrane</keyword>
<dbReference type="STRING" id="653930.SAMN05216589_1633"/>
<dbReference type="InterPro" id="IPR005598">
    <property type="entry name" value="ATP_synth_I"/>
</dbReference>
<proteinExistence type="predicted"/>
<dbReference type="AlphaFoldDB" id="A0A031MDH4"/>
<evidence type="ECO:0000313" key="12">
    <source>
        <dbReference type="Proteomes" id="UP000305198"/>
    </source>
</evidence>
<evidence type="ECO:0000256" key="5">
    <source>
        <dbReference type="ARBA" id="ARBA00023136"/>
    </source>
</evidence>
<evidence type="ECO:0000256" key="1">
    <source>
        <dbReference type="ARBA" id="ARBA00004651"/>
    </source>
</evidence>